<gene>
    <name evidence="13 14" type="primary">bdwf</name>
</gene>
<evidence type="ECO:0000256" key="3">
    <source>
        <dbReference type="ARBA" id="ARBA00022723"/>
    </source>
</evidence>
<proteinExistence type="predicted"/>
<comment type="function">
    <text evidence="9">Involved in transvection phenomena (= synapsis-dependent gene expression), where the synaptic pairing of chromosomes carrying genes with which zeste interacts influences the expression of these genes. Zeste binds to DNA and stimulates transcription from a nearby promoter.</text>
</comment>
<dbReference type="RefSeq" id="XP_016941307.1">
    <property type="nucleotide sequence ID" value="XM_017085818.3"/>
</dbReference>
<evidence type="ECO:0000256" key="6">
    <source>
        <dbReference type="ARBA" id="ARBA00023015"/>
    </source>
</evidence>
<evidence type="ECO:0000313" key="13">
    <source>
        <dbReference type="RefSeq" id="XP_016941307.1"/>
    </source>
</evidence>
<dbReference type="SMART" id="SM00614">
    <property type="entry name" value="ZnF_BED"/>
    <property type="match status" value="1"/>
</dbReference>
<evidence type="ECO:0000256" key="4">
    <source>
        <dbReference type="ARBA" id="ARBA00022771"/>
    </source>
</evidence>
<accession>A0AB40DJJ5</accession>
<dbReference type="AlphaFoldDB" id="A0AB40DJJ5"/>
<evidence type="ECO:0000256" key="2">
    <source>
        <dbReference type="ARBA" id="ARBA00016807"/>
    </source>
</evidence>
<keyword evidence="3" id="KW-0479">Metal-binding</keyword>
<dbReference type="SUPFAM" id="SSF57667">
    <property type="entry name" value="beta-beta-alpha zinc fingers"/>
    <property type="match status" value="1"/>
</dbReference>
<dbReference type="Pfam" id="PF02892">
    <property type="entry name" value="zf-BED"/>
    <property type="match status" value="1"/>
</dbReference>
<dbReference type="Proteomes" id="UP001652628">
    <property type="component" value="Chromosome 3"/>
</dbReference>
<evidence type="ECO:0000256" key="7">
    <source>
        <dbReference type="ARBA" id="ARBA00023125"/>
    </source>
</evidence>
<keyword evidence="7" id="KW-0238">DNA-binding</keyword>
<comment type="subunit">
    <text evidence="1">Self-associates forming complexes of several hundred monomers.</text>
</comment>
<evidence type="ECO:0000256" key="10">
    <source>
        <dbReference type="PROSITE-ProRule" id="PRU00027"/>
    </source>
</evidence>
<dbReference type="InterPro" id="IPR003656">
    <property type="entry name" value="Znf_BED"/>
</dbReference>
<evidence type="ECO:0000313" key="14">
    <source>
        <dbReference type="RefSeq" id="XP_065723254.1"/>
    </source>
</evidence>
<keyword evidence="12" id="KW-1185">Reference proteome</keyword>
<dbReference type="InterPro" id="IPR028002">
    <property type="entry name" value="Myb_DNA-bind_5"/>
</dbReference>
<feature type="domain" description="BED-type" evidence="11">
    <location>
        <begin position="3"/>
        <end position="47"/>
    </location>
</feature>
<evidence type="ECO:0000256" key="9">
    <source>
        <dbReference type="ARBA" id="ARBA00025466"/>
    </source>
</evidence>
<organism evidence="12 14">
    <name type="scientific">Drosophila suzukii</name>
    <name type="common">Spotted-wing drosophila fruit fly</name>
    <dbReference type="NCBI Taxonomy" id="28584"/>
    <lineage>
        <taxon>Eukaryota</taxon>
        <taxon>Metazoa</taxon>
        <taxon>Ecdysozoa</taxon>
        <taxon>Arthropoda</taxon>
        <taxon>Hexapoda</taxon>
        <taxon>Insecta</taxon>
        <taxon>Pterygota</taxon>
        <taxon>Neoptera</taxon>
        <taxon>Endopterygota</taxon>
        <taxon>Diptera</taxon>
        <taxon>Brachycera</taxon>
        <taxon>Muscomorpha</taxon>
        <taxon>Ephydroidea</taxon>
        <taxon>Drosophilidae</taxon>
        <taxon>Drosophila</taxon>
        <taxon>Sophophora</taxon>
    </lineage>
</organism>
<dbReference type="Pfam" id="PF13873">
    <property type="entry name" value="Myb_DNA-bind_5"/>
    <property type="match status" value="1"/>
</dbReference>
<dbReference type="GO" id="GO:0003677">
    <property type="term" value="F:DNA binding"/>
    <property type="evidence" value="ECO:0007669"/>
    <property type="project" value="UniProtKB-KW"/>
</dbReference>
<name>A0AB40DJJ5_DROSZ</name>
<keyword evidence="5" id="KW-0862">Zinc</keyword>
<keyword evidence="4 10" id="KW-0863">Zinc-finger</keyword>
<sequence length="323" mass="37247">MKRKTSEIWCFFRAVDDTYALCNICKAKLSYKTTTTNLSKHMNRMHPTAGLGRASNYKYQSSSTLDRNKGKPRNQTQELIMVEFVKKHPRMLQNPTWETRSNMEDLWEELTANLNRHGPPRKDVATWKRALKDWKRFILKKVEKNELHNVPFGTSLGPSEETIATLCRLNEDVSQIIMKVSDDDEMHENSATEFDMDDVEDVVPEEDSGALQNSAEYVYEPEESKVDIDDPLFLQSSKRAALAGSRIAEEDTATLLDKISNNIGMVHDAANGAHLALNEFFVLYKQKLYEDKRHHLAIEQLMAEKIELKKKLLEIEQRKLSLK</sequence>
<dbReference type="GeneID" id="108018292"/>
<dbReference type="CTD" id="42057"/>
<evidence type="ECO:0000259" key="11">
    <source>
        <dbReference type="PROSITE" id="PS50808"/>
    </source>
</evidence>
<dbReference type="InterPro" id="IPR036236">
    <property type="entry name" value="Znf_C2H2_sf"/>
</dbReference>
<dbReference type="PROSITE" id="PS50808">
    <property type="entry name" value="ZF_BED"/>
    <property type="match status" value="1"/>
</dbReference>
<dbReference type="RefSeq" id="XP_065723254.1">
    <property type="nucleotide sequence ID" value="XM_065867182.1"/>
</dbReference>
<protein>
    <recommendedName>
        <fullName evidence="2">Regulatory protein zeste</fullName>
    </recommendedName>
</protein>
<keyword evidence="8" id="KW-0804">Transcription</keyword>
<keyword evidence="6" id="KW-0805">Transcription regulation</keyword>
<evidence type="ECO:0000313" key="12">
    <source>
        <dbReference type="Proteomes" id="UP001652628"/>
    </source>
</evidence>
<evidence type="ECO:0000256" key="8">
    <source>
        <dbReference type="ARBA" id="ARBA00023163"/>
    </source>
</evidence>
<dbReference type="GO" id="GO:0008270">
    <property type="term" value="F:zinc ion binding"/>
    <property type="evidence" value="ECO:0007669"/>
    <property type="project" value="UniProtKB-KW"/>
</dbReference>
<evidence type="ECO:0000256" key="1">
    <source>
        <dbReference type="ARBA" id="ARBA00011764"/>
    </source>
</evidence>
<reference evidence="13 14" key="1">
    <citation type="submission" date="2025-04" db="UniProtKB">
        <authorList>
            <consortium name="RefSeq"/>
        </authorList>
    </citation>
    <scope>IDENTIFICATION</scope>
    <source>
        <strain evidence="13 14">WT10</strain>
        <tissue evidence="13 14">Whole body</tissue>
    </source>
</reference>
<evidence type="ECO:0000256" key="5">
    <source>
        <dbReference type="ARBA" id="ARBA00022833"/>
    </source>
</evidence>